<sequence length="123" mass="13495">MHAGPHHKPFFYANWRPLEGLSILPSVDIASDRLTSTTAATPVYYETGPHVLANLRVDYALTSGIELGAGVRNLFHHNYALTDGFPEPGWSLDQRTGEVLTLVKPGRVEIAAEERCDAAVRDP</sequence>
<evidence type="ECO:0000256" key="3">
    <source>
        <dbReference type="ARBA" id="ARBA00023237"/>
    </source>
</evidence>
<keyword evidence="2" id="KW-0472">Membrane</keyword>
<keyword evidence="3" id="KW-0998">Cell outer membrane</keyword>
<proteinExistence type="predicted"/>
<evidence type="ECO:0000256" key="2">
    <source>
        <dbReference type="ARBA" id="ARBA00023136"/>
    </source>
</evidence>
<dbReference type="InterPro" id="IPR036942">
    <property type="entry name" value="Beta-barrel_TonB_sf"/>
</dbReference>
<evidence type="ECO:0000313" key="5">
    <source>
        <dbReference type="Proteomes" id="UP000583556"/>
    </source>
</evidence>
<dbReference type="AlphaFoldDB" id="A0A7Y0GAE5"/>
<dbReference type="EMBL" id="JABBGM010000003">
    <property type="protein sequence ID" value="NML94013.1"/>
    <property type="molecule type" value="Genomic_DNA"/>
</dbReference>
<keyword evidence="5" id="KW-1185">Reference proteome</keyword>
<evidence type="ECO:0000313" key="4">
    <source>
        <dbReference type="EMBL" id="NML94013.1"/>
    </source>
</evidence>
<organism evidence="4 5">
    <name type="scientific">Novosphingobium olei</name>
    <dbReference type="NCBI Taxonomy" id="2728851"/>
    <lineage>
        <taxon>Bacteria</taxon>
        <taxon>Pseudomonadati</taxon>
        <taxon>Pseudomonadota</taxon>
        <taxon>Alphaproteobacteria</taxon>
        <taxon>Sphingomonadales</taxon>
        <taxon>Sphingomonadaceae</taxon>
        <taxon>Novosphingobium</taxon>
    </lineage>
</organism>
<comment type="caution">
    <text evidence="4">The sequence shown here is derived from an EMBL/GenBank/DDBJ whole genome shotgun (WGS) entry which is preliminary data.</text>
</comment>
<name>A0A7Y0GAE5_9SPHN</name>
<reference evidence="4 5" key="1">
    <citation type="submission" date="2020-04" db="EMBL/GenBank/DDBJ databases">
        <title>Novosphingobium sp. TW-4 isolated from soil.</title>
        <authorList>
            <person name="Dahal R.H."/>
            <person name="Chaudhary D.K."/>
        </authorList>
    </citation>
    <scope>NUCLEOTIDE SEQUENCE [LARGE SCALE GENOMIC DNA]</scope>
    <source>
        <strain evidence="4 5">TW-4</strain>
    </source>
</reference>
<dbReference type="SUPFAM" id="SSF56935">
    <property type="entry name" value="Porins"/>
    <property type="match status" value="1"/>
</dbReference>
<dbReference type="Gene3D" id="2.40.170.20">
    <property type="entry name" value="TonB-dependent receptor, beta-barrel domain"/>
    <property type="match status" value="1"/>
</dbReference>
<protein>
    <submittedName>
        <fullName evidence="4">TonB-dependent receptor</fullName>
    </submittedName>
</protein>
<gene>
    <name evidence="4" type="ORF">HHL27_10080</name>
</gene>
<dbReference type="Proteomes" id="UP000583556">
    <property type="component" value="Unassembled WGS sequence"/>
</dbReference>
<evidence type="ECO:0000256" key="1">
    <source>
        <dbReference type="ARBA" id="ARBA00004442"/>
    </source>
</evidence>
<keyword evidence="4" id="KW-0675">Receptor</keyword>
<accession>A0A7Y0GAE5</accession>
<dbReference type="RefSeq" id="WP_169493261.1">
    <property type="nucleotide sequence ID" value="NZ_JABBGM010000003.1"/>
</dbReference>
<comment type="subcellular location">
    <subcellularLocation>
        <location evidence="1">Cell outer membrane</location>
    </subcellularLocation>
</comment>
<dbReference type="GO" id="GO:0009279">
    <property type="term" value="C:cell outer membrane"/>
    <property type="evidence" value="ECO:0007669"/>
    <property type="project" value="UniProtKB-SubCell"/>
</dbReference>